<feature type="domain" description="GAF" evidence="3">
    <location>
        <begin position="227"/>
        <end position="361"/>
    </location>
</feature>
<feature type="transmembrane region" description="Helical" evidence="2">
    <location>
        <begin position="98"/>
        <end position="115"/>
    </location>
</feature>
<evidence type="ECO:0000256" key="1">
    <source>
        <dbReference type="SAM" id="Coils"/>
    </source>
</evidence>
<organism evidence="4 5">
    <name type="scientific">Reichenbachiella agariperforans</name>
    <dbReference type="NCBI Taxonomy" id="156994"/>
    <lineage>
        <taxon>Bacteria</taxon>
        <taxon>Pseudomonadati</taxon>
        <taxon>Bacteroidota</taxon>
        <taxon>Cytophagia</taxon>
        <taxon>Cytophagales</taxon>
        <taxon>Reichenbachiellaceae</taxon>
        <taxon>Reichenbachiella</taxon>
    </lineage>
</organism>
<feature type="coiled-coil region" evidence="1">
    <location>
        <begin position="375"/>
        <end position="402"/>
    </location>
</feature>
<dbReference type="RefSeq" id="WP_170863703.1">
    <property type="nucleotide sequence ID" value="NZ_FRAA01000001.1"/>
</dbReference>
<feature type="transmembrane region" description="Helical" evidence="2">
    <location>
        <begin position="120"/>
        <end position="140"/>
    </location>
</feature>
<feature type="transmembrane region" description="Helical" evidence="2">
    <location>
        <begin position="44"/>
        <end position="63"/>
    </location>
</feature>
<keyword evidence="2" id="KW-0812">Transmembrane</keyword>
<keyword evidence="2" id="KW-0472">Membrane</keyword>
<sequence length="512" mass="58694">MRGLHLTDYKIQSKAVYRSLLLGHTAIAFLLLLTDIFVDLKSGPLWLYSGYFVLCCSATIHGYRSDEQIKSTRALTPFLILVMIELTFFNYPASYNTIVFWMCFVPLVALIAQGIRASQLWVVIVFLSYVGNSFYIHWIAGEAYAIEVYIIPTTIGGIIFFSGLLISIYVLYNLLGYAYKSSVEKNEELIALKNNLQAKTTILEDYHAAMMDLTRKNLEKKGNTVMIEEVCQVLNRLLNLSRVSIWFYNLDKTKLQRQFLLDNGKVYREEVSLAVIDSPKYFYALEHKPFITAPLAQTHEDTSELTKGYLKPHNIKSMLDCPIYEDRSVIGVICCENKKYVRNWSAEDALIVQSLGDYLSTQYKNEQILQLMNQLKTQNIALHEQRDEISSMNKELHTLNQKLIETNGSLESTVTQRTQELITQNNQLKEYAFVNSHMLRAPLSNILGLSNLIKLNPAFSKDPELIHALYQSTKNLDEIVRKISATLEDGSNLTRKDIDYIINEQFKKSDTD</sequence>
<name>A0A1M6JJB0_REIAG</name>
<keyword evidence="5" id="KW-1185">Reference proteome</keyword>
<dbReference type="InterPro" id="IPR003018">
    <property type="entry name" value="GAF"/>
</dbReference>
<dbReference type="GO" id="GO:0000155">
    <property type="term" value="F:phosphorelay sensor kinase activity"/>
    <property type="evidence" value="ECO:0007669"/>
    <property type="project" value="InterPro"/>
</dbReference>
<dbReference type="SUPFAM" id="SSF55781">
    <property type="entry name" value="GAF domain-like"/>
    <property type="match status" value="1"/>
</dbReference>
<dbReference type="SUPFAM" id="SSF47384">
    <property type="entry name" value="Homodimeric domain of signal transducing histidine kinase"/>
    <property type="match status" value="1"/>
</dbReference>
<feature type="transmembrane region" description="Helical" evidence="2">
    <location>
        <begin position="20"/>
        <end position="38"/>
    </location>
</feature>
<evidence type="ECO:0000259" key="3">
    <source>
        <dbReference type="Pfam" id="PF01590"/>
    </source>
</evidence>
<dbReference type="EMBL" id="FRAA01000001">
    <property type="protein sequence ID" value="SHJ46743.1"/>
    <property type="molecule type" value="Genomic_DNA"/>
</dbReference>
<accession>A0A1M6JJB0</accession>
<protein>
    <submittedName>
        <fullName evidence="4">GAF domain-containing protein</fullName>
    </submittedName>
</protein>
<dbReference type="Gene3D" id="3.30.450.40">
    <property type="match status" value="1"/>
</dbReference>
<dbReference type="Pfam" id="PF01590">
    <property type="entry name" value="GAF"/>
    <property type="match status" value="1"/>
</dbReference>
<dbReference type="InterPro" id="IPR029016">
    <property type="entry name" value="GAF-like_dom_sf"/>
</dbReference>
<gene>
    <name evidence="4" type="ORF">SAMN04488028_101215</name>
</gene>
<feature type="transmembrane region" description="Helical" evidence="2">
    <location>
        <begin position="146"/>
        <end position="172"/>
    </location>
</feature>
<reference evidence="5" key="1">
    <citation type="submission" date="2016-11" db="EMBL/GenBank/DDBJ databases">
        <authorList>
            <person name="Varghese N."/>
            <person name="Submissions S."/>
        </authorList>
    </citation>
    <scope>NUCLEOTIDE SEQUENCE [LARGE SCALE GENOMIC DNA]</scope>
    <source>
        <strain evidence="5">DSM 26134</strain>
    </source>
</reference>
<keyword evidence="2" id="KW-1133">Transmembrane helix</keyword>
<keyword evidence="1" id="KW-0175">Coiled coil</keyword>
<proteinExistence type="predicted"/>
<evidence type="ECO:0000313" key="4">
    <source>
        <dbReference type="EMBL" id="SHJ46743.1"/>
    </source>
</evidence>
<dbReference type="Proteomes" id="UP000184474">
    <property type="component" value="Unassembled WGS sequence"/>
</dbReference>
<dbReference type="STRING" id="156994.SAMN04488028_101215"/>
<evidence type="ECO:0000256" key="2">
    <source>
        <dbReference type="SAM" id="Phobius"/>
    </source>
</evidence>
<dbReference type="AlphaFoldDB" id="A0A1M6JJB0"/>
<evidence type="ECO:0000313" key="5">
    <source>
        <dbReference type="Proteomes" id="UP000184474"/>
    </source>
</evidence>
<dbReference type="Gene3D" id="1.10.287.130">
    <property type="match status" value="1"/>
</dbReference>
<dbReference type="InterPro" id="IPR036097">
    <property type="entry name" value="HisK_dim/P_sf"/>
</dbReference>